<dbReference type="EMBL" id="GBRH01200748">
    <property type="protein sequence ID" value="JAD97147.1"/>
    <property type="molecule type" value="Transcribed_RNA"/>
</dbReference>
<accession>A0A0A9EM98</accession>
<evidence type="ECO:0000313" key="1">
    <source>
        <dbReference type="EMBL" id="JAD97147.1"/>
    </source>
</evidence>
<reference evidence="1" key="2">
    <citation type="journal article" date="2015" name="Data Brief">
        <title>Shoot transcriptome of the giant reed, Arundo donax.</title>
        <authorList>
            <person name="Barrero R.A."/>
            <person name="Guerrero F.D."/>
            <person name="Moolhuijzen P."/>
            <person name="Goolsby J.A."/>
            <person name="Tidwell J."/>
            <person name="Bellgard S.E."/>
            <person name="Bellgard M.I."/>
        </authorList>
    </citation>
    <scope>NUCLEOTIDE SEQUENCE</scope>
    <source>
        <tissue evidence="1">Shoot tissue taken approximately 20 cm above the soil surface</tissue>
    </source>
</reference>
<sequence length="51" mass="6187">MTYKLTVREYKRTLDICFLLHRVNHPISHLYNIGGRYRKIIQLAIMINLAW</sequence>
<name>A0A0A9EM98_ARUDO</name>
<protein>
    <submittedName>
        <fullName evidence="1">Uncharacterized protein</fullName>
    </submittedName>
</protein>
<proteinExistence type="predicted"/>
<dbReference type="AlphaFoldDB" id="A0A0A9EM98"/>
<organism evidence="1">
    <name type="scientific">Arundo donax</name>
    <name type="common">Giant reed</name>
    <name type="synonym">Donax arundinaceus</name>
    <dbReference type="NCBI Taxonomy" id="35708"/>
    <lineage>
        <taxon>Eukaryota</taxon>
        <taxon>Viridiplantae</taxon>
        <taxon>Streptophyta</taxon>
        <taxon>Embryophyta</taxon>
        <taxon>Tracheophyta</taxon>
        <taxon>Spermatophyta</taxon>
        <taxon>Magnoliopsida</taxon>
        <taxon>Liliopsida</taxon>
        <taxon>Poales</taxon>
        <taxon>Poaceae</taxon>
        <taxon>PACMAD clade</taxon>
        <taxon>Arundinoideae</taxon>
        <taxon>Arundineae</taxon>
        <taxon>Arundo</taxon>
    </lineage>
</organism>
<reference evidence="1" key="1">
    <citation type="submission" date="2014-09" db="EMBL/GenBank/DDBJ databases">
        <authorList>
            <person name="Magalhaes I.L.F."/>
            <person name="Oliveira U."/>
            <person name="Santos F.R."/>
            <person name="Vidigal T.H.D.A."/>
            <person name="Brescovit A.D."/>
            <person name="Santos A.J."/>
        </authorList>
    </citation>
    <scope>NUCLEOTIDE SEQUENCE</scope>
    <source>
        <tissue evidence="1">Shoot tissue taken approximately 20 cm above the soil surface</tissue>
    </source>
</reference>